<gene>
    <name evidence="9" type="ORF">DL764_010062</name>
</gene>
<reference evidence="9 10" key="1">
    <citation type="submission" date="2018-06" db="EMBL/GenBank/DDBJ databases">
        <title>Complete Genomes of Monosporascus.</title>
        <authorList>
            <person name="Robinson A.J."/>
            <person name="Natvig D.O."/>
        </authorList>
    </citation>
    <scope>NUCLEOTIDE SEQUENCE [LARGE SCALE GENOMIC DNA]</scope>
    <source>
        <strain evidence="9 10">CBS 110550</strain>
    </source>
</reference>
<feature type="transmembrane region" description="Helical" evidence="7">
    <location>
        <begin position="37"/>
        <end position="58"/>
    </location>
</feature>
<dbReference type="EMBL" id="QJNU01001148">
    <property type="protein sequence ID" value="RYO78997.1"/>
    <property type="molecule type" value="Genomic_DNA"/>
</dbReference>
<dbReference type="InterPro" id="IPR051410">
    <property type="entry name" value="Ferric/Cupric_Reductase"/>
</dbReference>
<dbReference type="PANTHER" id="PTHR32361:SF9">
    <property type="entry name" value="FERRIC REDUCTASE TRANSMEMBRANE COMPONENT 3-RELATED"/>
    <property type="match status" value="1"/>
</dbReference>
<dbReference type="SUPFAM" id="SSF52343">
    <property type="entry name" value="Ferredoxin reductase-like, C-terminal NADP-linked domain"/>
    <property type="match status" value="1"/>
</dbReference>
<dbReference type="PANTHER" id="PTHR32361">
    <property type="entry name" value="FERRIC/CUPRIC REDUCTASE TRANSMEMBRANE COMPONENT"/>
    <property type="match status" value="1"/>
</dbReference>
<dbReference type="AlphaFoldDB" id="A0A4Q4SW75"/>
<keyword evidence="5" id="KW-0406">Ion transport</keyword>
<evidence type="ECO:0000313" key="10">
    <source>
        <dbReference type="Proteomes" id="UP000293360"/>
    </source>
</evidence>
<feature type="transmembrane region" description="Helical" evidence="7">
    <location>
        <begin position="123"/>
        <end position="142"/>
    </location>
</feature>
<feature type="domain" description="Ferric oxidoreductase" evidence="8">
    <location>
        <begin position="1"/>
        <end position="114"/>
    </location>
</feature>
<dbReference type="Gene3D" id="3.40.50.80">
    <property type="entry name" value="Nucleotide-binding domain of ferredoxin-NADP reductase (FNR) module"/>
    <property type="match status" value="2"/>
</dbReference>
<evidence type="ECO:0000313" key="9">
    <source>
        <dbReference type="EMBL" id="RYO78997.1"/>
    </source>
</evidence>
<dbReference type="InterPro" id="IPR013130">
    <property type="entry name" value="Fe3_Rdtase_TM_dom"/>
</dbReference>
<evidence type="ECO:0000256" key="7">
    <source>
        <dbReference type="SAM" id="Phobius"/>
    </source>
</evidence>
<dbReference type="STRING" id="155417.A0A4Q4SW75"/>
<sequence length="429" mass="47929">MAMENVVVAFVFAARNSPLLYFTDWSYSTYLLLHRWLGYWVIIHTVLHSVMLLVYYKVFGSYKEEIICPYWIWGIVGTVAVVALLPTSLLVVRQRLYELFLASHVVLSLLFIIGYYYHIWYCYGYNWGYEVWMFIAGGIWGAERVSRLARMVFKGRHTATVKLVEGTDGEYIRIDIGGVHLRGVACLCFPTLGWRLWENHPFSVALSNTKGGVKVAEKPRPAAHNAFPEKSAKESAGEICDLSTQAAVVLEGTRATGSTFFARTRTGITAQLAARATAASRDSTVRLRVLIDGSYHPSTNSQLAYCTAILCIAGGVGITAVLPYLDKVRSPRRGQLYWATRKAGLVNALKPELDALSDVRVETELGRRLDLDAILRKELTWSNPDEGPLGIIVCGPAGMADDVRQNAARLTREGHTRRPWALVDEAFSW</sequence>
<keyword evidence="2" id="KW-0813">Transport</keyword>
<keyword evidence="10" id="KW-1185">Reference proteome</keyword>
<dbReference type="Proteomes" id="UP000293360">
    <property type="component" value="Unassembled WGS sequence"/>
</dbReference>
<feature type="transmembrane region" description="Helical" evidence="7">
    <location>
        <begin position="99"/>
        <end position="117"/>
    </location>
</feature>
<evidence type="ECO:0000256" key="4">
    <source>
        <dbReference type="ARBA" id="ARBA00022989"/>
    </source>
</evidence>
<evidence type="ECO:0000256" key="5">
    <source>
        <dbReference type="ARBA" id="ARBA00023065"/>
    </source>
</evidence>
<feature type="transmembrane region" description="Helical" evidence="7">
    <location>
        <begin position="303"/>
        <end position="325"/>
    </location>
</feature>
<protein>
    <recommendedName>
        <fullName evidence="8">Ferric oxidoreductase domain-containing protein</fullName>
    </recommendedName>
</protein>
<comment type="subcellular location">
    <subcellularLocation>
        <location evidence="1">Membrane</location>
        <topology evidence="1">Multi-pass membrane protein</topology>
    </subcellularLocation>
</comment>
<dbReference type="OrthoDB" id="167398at2759"/>
<evidence type="ECO:0000256" key="3">
    <source>
        <dbReference type="ARBA" id="ARBA00022692"/>
    </source>
</evidence>
<name>A0A4Q4SW75_9PEZI</name>
<dbReference type="Pfam" id="PF01794">
    <property type="entry name" value="Ferric_reduct"/>
    <property type="match status" value="1"/>
</dbReference>
<comment type="caution">
    <text evidence="9">The sequence shown here is derived from an EMBL/GenBank/DDBJ whole genome shotgun (WGS) entry which is preliminary data.</text>
</comment>
<evidence type="ECO:0000256" key="2">
    <source>
        <dbReference type="ARBA" id="ARBA00022448"/>
    </source>
</evidence>
<dbReference type="GO" id="GO:0000293">
    <property type="term" value="F:ferric-chelate reductase activity"/>
    <property type="evidence" value="ECO:0007669"/>
    <property type="project" value="TreeGrafter"/>
</dbReference>
<keyword evidence="6 7" id="KW-0472">Membrane</keyword>
<dbReference type="InterPro" id="IPR039261">
    <property type="entry name" value="FNR_nucleotide-bd"/>
</dbReference>
<proteinExistence type="predicted"/>
<dbReference type="GO" id="GO:0015677">
    <property type="term" value="P:copper ion import"/>
    <property type="evidence" value="ECO:0007669"/>
    <property type="project" value="TreeGrafter"/>
</dbReference>
<dbReference type="GO" id="GO:0006879">
    <property type="term" value="P:intracellular iron ion homeostasis"/>
    <property type="evidence" value="ECO:0007669"/>
    <property type="project" value="TreeGrafter"/>
</dbReference>
<feature type="transmembrane region" description="Helical" evidence="7">
    <location>
        <begin position="70"/>
        <end position="92"/>
    </location>
</feature>
<accession>A0A4Q4SW75</accession>
<dbReference type="CDD" id="cd06186">
    <property type="entry name" value="NOX_Duox_like_FAD_NADP"/>
    <property type="match status" value="1"/>
</dbReference>
<evidence type="ECO:0000259" key="8">
    <source>
        <dbReference type="Pfam" id="PF01794"/>
    </source>
</evidence>
<dbReference type="GO" id="GO:0006826">
    <property type="term" value="P:iron ion transport"/>
    <property type="evidence" value="ECO:0007669"/>
    <property type="project" value="TreeGrafter"/>
</dbReference>
<dbReference type="GO" id="GO:0005886">
    <property type="term" value="C:plasma membrane"/>
    <property type="evidence" value="ECO:0007669"/>
    <property type="project" value="TreeGrafter"/>
</dbReference>
<evidence type="ECO:0000256" key="1">
    <source>
        <dbReference type="ARBA" id="ARBA00004141"/>
    </source>
</evidence>
<organism evidence="9 10">
    <name type="scientific">Monosporascus ibericus</name>
    <dbReference type="NCBI Taxonomy" id="155417"/>
    <lineage>
        <taxon>Eukaryota</taxon>
        <taxon>Fungi</taxon>
        <taxon>Dikarya</taxon>
        <taxon>Ascomycota</taxon>
        <taxon>Pezizomycotina</taxon>
        <taxon>Sordariomycetes</taxon>
        <taxon>Xylariomycetidae</taxon>
        <taxon>Xylariales</taxon>
        <taxon>Xylariales incertae sedis</taxon>
        <taxon>Monosporascus</taxon>
    </lineage>
</organism>
<keyword evidence="4 7" id="KW-1133">Transmembrane helix</keyword>
<keyword evidence="3 7" id="KW-0812">Transmembrane</keyword>
<evidence type="ECO:0000256" key="6">
    <source>
        <dbReference type="ARBA" id="ARBA00023136"/>
    </source>
</evidence>